<dbReference type="InterPro" id="IPR036397">
    <property type="entry name" value="RNaseH_sf"/>
</dbReference>
<feature type="non-terminal residue" evidence="2">
    <location>
        <position position="175"/>
    </location>
</feature>
<accession>A0AAV2ANQ8</accession>
<dbReference type="InterPro" id="IPR041588">
    <property type="entry name" value="Integrase_H2C2"/>
</dbReference>
<protein>
    <recommendedName>
        <fullName evidence="1">Integrase zinc-binding domain-containing protein</fullName>
    </recommendedName>
</protein>
<name>A0AAV2ANQ8_9ARAC</name>
<dbReference type="GO" id="GO:0003676">
    <property type="term" value="F:nucleic acid binding"/>
    <property type="evidence" value="ECO:0007669"/>
    <property type="project" value="InterPro"/>
</dbReference>
<organism evidence="2 3">
    <name type="scientific">Larinioides sclopetarius</name>
    <dbReference type="NCBI Taxonomy" id="280406"/>
    <lineage>
        <taxon>Eukaryota</taxon>
        <taxon>Metazoa</taxon>
        <taxon>Ecdysozoa</taxon>
        <taxon>Arthropoda</taxon>
        <taxon>Chelicerata</taxon>
        <taxon>Arachnida</taxon>
        <taxon>Araneae</taxon>
        <taxon>Araneomorphae</taxon>
        <taxon>Entelegynae</taxon>
        <taxon>Araneoidea</taxon>
        <taxon>Araneidae</taxon>
        <taxon>Larinioides</taxon>
    </lineage>
</organism>
<reference evidence="2 3" key="1">
    <citation type="submission" date="2024-04" db="EMBL/GenBank/DDBJ databases">
        <authorList>
            <person name="Rising A."/>
            <person name="Reimegard J."/>
            <person name="Sonavane S."/>
            <person name="Akerstrom W."/>
            <person name="Nylinder S."/>
            <person name="Hedman E."/>
            <person name="Kallberg Y."/>
        </authorList>
    </citation>
    <scope>NUCLEOTIDE SEQUENCE [LARGE SCALE GENOMIC DNA]</scope>
</reference>
<evidence type="ECO:0000313" key="2">
    <source>
        <dbReference type="EMBL" id="CAL1285000.1"/>
    </source>
</evidence>
<feature type="non-terminal residue" evidence="2">
    <location>
        <position position="1"/>
    </location>
</feature>
<gene>
    <name evidence="2" type="ORF">LARSCL_LOCUS13455</name>
</gene>
<evidence type="ECO:0000313" key="3">
    <source>
        <dbReference type="Proteomes" id="UP001497382"/>
    </source>
</evidence>
<comment type="caution">
    <text evidence="2">The sequence shown here is derived from an EMBL/GenBank/DDBJ whole genome shotgun (WGS) entry which is preliminary data.</text>
</comment>
<proteinExistence type="predicted"/>
<dbReference type="InterPro" id="IPR012337">
    <property type="entry name" value="RNaseH-like_sf"/>
</dbReference>
<dbReference type="PANTHER" id="PTHR47331">
    <property type="entry name" value="PHD-TYPE DOMAIN-CONTAINING PROTEIN"/>
    <property type="match status" value="1"/>
</dbReference>
<dbReference type="Proteomes" id="UP001497382">
    <property type="component" value="Unassembled WGS sequence"/>
</dbReference>
<dbReference type="Gene3D" id="3.30.420.10">
    <property type="entry name" value="Ribonuclease H-like superfamily/Ribonuclease H"/>
    <property type="match status" value="1"/>
</dbReference>
<dbReference type="AlphaFoldDB" id="A0AAV2ANQ8"/>
<dbReference type="Pfam" id="PF17921">
    <property type="entry name" value="Integrase_H2C2"/>
    <property type="match status" value="1"/>
</dbReference>
<dbReference type="SUPFAM" id="SSF53098">
    <property type="entry name" value="Ribonuclease H-like"/>
    <property type="match status" value="1"/>
</dbReference>
<dbReference type="Gene3D" id="1.10.340.70">
    <property type="match status" value="1"/>
</dbReference>
<dbReference type="PANTHER" id="PTHR47331:SF2">
    <property type="match status" value="1"/>
</dbReference>
<evidence type="ECO:0000259" key="1">
    <source>
        <dbReference type="Pfam" id="PF17921"/>
    </source>
</evidence>
<sequence>DDFGLLRVGGRLQNARIAEEKKHPCLLPKSDHVVDLIINHYHLTLLHAGPELLQAAMREKYWVISARDAVRGVVRRCISCFRNNPRVAEQLMGNLPESRVCPSMVFQNTGLDFAGPFLIRSSKGRGSRNTKSYICVVSDLTTKAFIACLKRFVARRGKPAEICCDRGTNFYGASR</sequence>
<keyword evidence="3" id="KW-1185">Reference proteome</keyword>
<dbReference type="EMBL" id="CAXIEN010000186">
    <property type="protein sequence ID" value="CAL1285000.1"/>
    <property type="molecule type" value="Genomic_DNA"/>
</dbReference>
<feature type="domain" description="Integrase zinc-binding" evidence="1">
    <location>
        <begin position="34"/>
        <end position="86"/>
    </location>
</feature>